<reference evidence="2" key="2">
    <citation type="journal article" date="2021" name="PeerJ">
        <title>Extensive microbial diversity within the chicken gut microbiome revealed by metagenomics and culture.</title>
        <authorList>
            <person name="Gilroy R."/>
            <person name="Ravi A."/>
            <person name="Getino M."/>
            <person name="Pursley I."/>
            <person name="Horton D.L."/>
            <person name="Alikhan N.F."/>
            <person name="Baker D."/>
            <person name="Gharbi K."/>
            <person name="Hall N."/>
            <person name="Watson M."/>
            <person name="Adriaenssens E.M."/>
            <person name="Foster-Nyarko E."/>
            <person name="Jarju S."/>
            <person name="Secka A."/>
            <person name="Antonio M."/>
            <person name="Oren A."/>
            <person name="Chaudhuri R.R."/>
            <person name="La Ragione R."/>
            <person name="Hildebrand F."/>
            <person name="Pallen M.J."/>
        </authorList>
    </citation>
    <scope>NUCLEOTIDE SEQUENCE</scope>
    <source>
        <strain evidence="2">ChiGjej1B1-2707</strain>
    </source>
</reference>
<dbReference type="Proteomes" id="UP000824261">
    <property type="component" value="Unassembled WGS sequence"/>
</dbReference>
<keyword evidence="1" id="KW-0472">Membrane</keyword>
<sequence>MTGREQSHGLPPIDGEEAWALVLASLLSQAIALGCGIVGAVLLAGAASGDWFAASIGFGWARGITDSLTALPPLPTVAAGVAAAALLWTGAWLNERRALANDEGRAAVFEARRGLNGELPRLPFPALVILMAITGFAEELLYRYAAIGLLTALIGCALPGGIATAQRDGVNGSMRSFCSLAVTRRTHDV</sequence>
<dbReference type="PROSITE" id="PS51257">
    <property type="entry name" value="PROKAR_LIPOPROTEIN"/>
    <property type="match status" value="1"/>
</dbReference>
<dbReference type="EMBL" id="DVGB01000090">
    <property type="protein sequence ID" value="HIR02114.1"/>
    <property type="molecule type" value="Genomic_DNA"/>
</dbReference>
<evidence type="ECO:0000313" key="2">
    <source>
        <dbReference type="EMBL" id="HIR02114.1"/>
    </source>
</evidence>
<proteinExistence type="predicted"/>
<evidence type="ECO:0000256" key="1">
    <source>
        <dbReference type="SAM" id="Phobius"/>
    </source>
</evidence>
<feature type="transmembrane region" description="Helical" evidence="1">
    <location>
        <begin position="74"/>
        <end position="93"/>
    </location>
</feature>
<dbReference type="AlphaFoldDB" id="A0A9D1A1K6"/>
<reference evidence="2" key="1">
    <citation type="submission" date="2020-10" db="EMBL/GenBank/DDBJ databases">
        <authorList>
            <person name="Gilroy R."/>
        </authorList>
    </citation>
    <scope>NUCLEOTIDE SEQUENCE</scope>
    <source>
        <strain evidence="2">ChiGjej1B1-2707</strain>
    </source>
</reference>
<name>A0A9D1A1K6_9ACTN</name>
<protein>
    <submittedName>
        <fullName evidence="2">Uncharacterized protein</fullName>
    </submittedName>
</protein>
<comment type="caution">
    <text evidence="2">The sequence shown here is derived from an EMBL/GenBank/DDBJ whole genome shotgun (WGS) entry which is preliminary data.</text>
</comment>
<gene>
    <name evidence="2" type="ORF">IAA69_07640</name>
</gene>
<feature type="transmembrane region" description="Helical" evidence="1">
    <location>
        <begin position="144"/>
        <end position="165"/>
    </location>
</feature>
<accession>A0A9D1A1K6</accession>
<keyword evidence="1" id="KW-0812">Transmembrane</keyword>
<evidence type="ECO:0000313" key="3">
    <source>
        <dbReference type="Proteomes" id="UP000824261"/>
    </source>
</evidence>
<organism evidence="2 3">
    <name type="scientific">Candidatus Aveggerthella stercoripullorum</name>
    <dbReference type="NCBI Taxonomy" id="2840688"/>
    <lineage>
        <taxon>Bacteria</taxon>
        <taxon>Bacillati</taxon>
        <taxon>Actinomycetota</taxon>
        <taxon>Coriobacteriia</taxon>
        <taxon>Eggerthellales</taxon>
        <taxon>Eggerthellaceae</taxon>
        <taxon>Eggerthellaceae incertae sedis</taxon>
        <taxon>Candidatus Aveggerthella</taxon>
    </lineage>
</organism>
<feature type="transmembrane region" description="Helical" evidence="1">
    <location>
        <begin position="21"/>
        <end position="54"/>
    </location>
</feature>
<keyword evidence="1" id="KW-1133">Transmembrane helix</keyword>